<dbReference type="Proteomes" id="UP000265520">
    <property type="component" value="Unassembled WGS sequence"/>
</dbReference>
<comment type="caution">
    <text evidence="2">The sequence shown here is derived from an EMBL/GenBank/DDBJ whole genome shotgun (WGS) entry which is preliminary data.</text>
</comment>
<organism evidence="2 3">
    <name type="scientific">Trifolium medium</name>
    <dbReference type="NCBI Taxonomy" id="97028"/>
    <lineage>
        <taxon>Eukaryota</taxon>
        <taxon>Viridiplantae</taxon>
        <taxon>Streptophyta</taxon>
        <taxon>Embryophyta</taxon>
        <taxon>Tracheophyta</taxon>
        <taxon>Spermatophyta</taxon>
        <taxon>Magnoliopsida</taxon>
        <taxon>eudicotyledons</taxon>
        <taxon>Gunneridae</taxon>
        <taxon>Pentapetalae</taxon>
        <taxon>rosids</taxon>
        <taxon>fabids</taxon>
        <taxon>Fabales</taxon>
        <taxon>Fabaceae</taxon>
        <taxon>Papilionoideae</taxon>
        <taxon>50 kb inversion clade</taxon>
        <taxon>NPAAA clade</taxon>
        <taxon>Hologalegina</taxon>
        <taxon>IRL clade</taxon>
        <taxon>Trifolieae</taxon>
        <taxon>Trifolium</taxon>
    </lineage>
</organism>
<evidence type="ECO:0000313" key="3">
    <source>
        <dbReference type="Proteomes" id="UP000265520"/>
    </source>
</evidence>
<evidence type="ECO:0000313" key="2">
    <source>
        <dbReference type="EMBL" id="MCI75177.1"/>
    </source>
</evidence>
<feature type="region of interest" description="Disordered" evidence="1">
    <location>
        <begin position="17"/>
        <end position="56"/>
    </location>
</feature>
<dbReference type="AlphaFoldDB" id="A0A392UR12"/>
<reference evidence="2 3" key="1">
    <citation type="journal article" date="2018" name="Front. Plant Sci.">
        <title>Red Clover (Trifolium pratense) and Zigzag Clover (T. medium) - A Picture of Genomic Similarities and Differences.</title>
        <authorList>
            <person name="Dluhosova J."/>
            <person name="Istvanek J."/>
            <person name="Nedelnik J."/>
            <person name="Repkova J."/>
        </authorList>
    </citation>
    <scope>NUCLEOTIDE SEQUENCE [LARGE SCALE GENOMIC DNA]</scope>
    <source>
        <strain evidence="3">cv. 10/8</strain>
        <tissue evidence="2">Leaf</tissue>
    </source>
</reference>
<feature type="compositionally biased region" description="Basic and acidic residues" evidence="1">
    <location>
        <begin position="24"/>
        <end position="43"/>
    </location>
</feature>
<evidence type="ECO:0000256" key="1">
    <source>
        <dbReference type="SAM" id="MobiDB-lite"/>
    </source>
</evidence>
<keyword evidence="3" id="KW-1185">Reference proteome</keyword>
<protein>
    <submittedName>
        <fullName evidence="2">Uncharacterized protein</fullName>
    </submittedName>
</protein>
<sequence length="56" mass="6252">MLKYLRIVSNIMERVGEKGAGNVADRDDHGKQGDRGRPARDLVKGASPSRPRYELD</sequence>
<accession>A0A392UR12</accession>
<name>A0A392UR12_9FABA</name>
<proteinExistence type="predicted"/>
<dbReference type="EMBL" id="LXQA010876708">
    <property type="protein sequence ID" value="MCI75177.1"/>
    <property type="molecule type" value="Genomic_DNA"/>
</dbReference>